<dbReference type="PANTHER" id="PTHR10742:SF410">
    <property type="entry name" value="LYSINE-SPECIFIC HISTONE DEMETHYLASE 2"/>
    <property type="match status" value="1"/>
</dbReference>
<protein>
    <recommendedName>
        <fullName evidence="4">Tryptophan 2-monooxygenase</fullName>
        <ecNumber evidence="3">1.13.12.3</ecNumber>
    </recommendedName>
</protein>
<dbReference type="InterPro" id="IPR036188">
    <property type="entry name" value="FAD/NAD-bd_sf"/>
</dbReference>
<dbReference type="Gene3D" id="3.90.660.10">
    <property type="match status" value="1"/>
</dbReference>
<dbReference type="InterPro" id="IPR002937">
    <property type="entry name" value="Amino_oxidase"/>
</dbReference>
<keyword evidence="5" id="KW-0073">Auxin biosynthesis</keyword>
<dbReference type="EMBL" id="SRLE01000009">
    <property type="protein sequence ID" value="TGD72562.1"/>
    <property type="molecule type" value="Genomic_DNA"/>
</dbReference>
<evidence type="ECO:0000256" key="3">
    <source>
        <dbReference type="ARBA" id="ARBA00012535"/>
    </source>
</evidence>
<keyword evidence="9" id="KW-1185">Reference proteome</keyword>
<proteinExistence type="inferred from homology"/>
<evidence type="ECO:0000313" key="8">
    <source>
        <dbReference type="EMBL" id="TGD72562.1"/>
    </source>
</evidence>
<evidence type="ECO:0000256" key="5">
    <source>
        <dbReference type="ARBA" id="ARBA00023070"/>
    </source>
</evidence>
<dbReference type="GO" id="GO:0009851">
    <property type="term" value="P:auxin biosynthetic process"/>
    <property type="evidence" value="ECO:0007669"/>
    <property type="project" value="UniProtKB-KW"/>
</dbReference>
<dbReference type="Gene3D" id="1.20.1440.240">
    <property type="match status" value="1"/>
</dbReference>
<dbReference type="InterPro" id="IPR006311">
    <property type="entry name" value="TAT_signal"/>
</dbReference>
<dbReference type="GO" id="GO:0050361">
    <property type="term" value="F:tryptophan 2-monooxygenase activity"/>
    <property type="evidence" value="ECO:0007669"/>
    <property type="project" value="UniProtKB-EC"/>
</dbReference>
<dbReference type="PANTHER" id="PTHR10742">
    <property type="entry name" value="FLAVIN MONOAMINE OXIDASE"/>
    <property type="match status" value="1"/>
</dbReference>
<comment type="pathway">
    <text evidence="1">Plant hormone metabolism; auxin biosynthesis.</text>
</comment>
<gene>
    <name evidence="8" type="ORF">E4634_13635</name>
</gene>
<name>A0A4Z0LYY5_9GAMM</name>
<sequence length="546" mass="60730">MRRRQRGESPMKTDLTRRQALLLLAQAAGSSAVAFQAARAFGFAADPGEAQPVQLRPLGERKRSVIILGAGISGLVSAYELQRAGYDVTLFEASGRLGGRNLTVRHGDVIDEAGNRQTCRFDDQPHLYFNAGPARIPAVHTGIMHYCRALGVEMELFSNHNKNCFTQDDDAFGGKPMRIREVEADARGFMAELLAKTLPGAGLDQPFDAQDLERLRAFLKSYGDLDHNYRYRGSARAGYAAGGALEPGVIRDPLAFRELLRTTFTTGPLNWRDMPWPDHGAMNFAEGEDQAPAMLTPRGGMDQIVQGFARALHCDIRLGAHVQRVTLGEDGVDIDYRQDGELRSARGDYCLNCIPTHLMTGIANNFPVDYNWALGTAQPGKMFKIGLQASERFWEAEGIYAGISWTRQDITQIWYPQQGIFARKGIVLGAYAWDPAIIDRFAPLDHTQRLAKALAEGERVHPHGYTRYMENGVSICWHRMNHMMGCNSHWSAEGLERGYPILSQPAGRHYMMGDQLSLLSGWQEGAVRSAWRALEDIERREHAAAV</sequence>
<dbReference type="AlphaFoldDB" id="A0A4Z0LYY5"/>
<accession>A0A4Z0LYY5</accession>
<comment type="catalytic activity">
    <reaction evidence="6">
        <text>L-tryptophan + O2 = indole-3-acetamide + CO2 + H2O</text>
        <dbReference type="Rhea" id="RHEA:16165"/>
        <dbReference type="ChEBI" id="CHEBI:15377"/>
        <dbReference type="ChEBI" id="CHEBI:15379"/>
        <dbReference type="ChEBI" id="CHEBI:16031"/>
        <dbReference type="ChEBI" id="CHEBI:16526"/>
        <dbReference type="ChEBI" id="CHEBI:57912"/>
        <dbReference type="EC" id="1.13.12.3"/>
    </reaction>
</comment>
<dbReference type="SUPFAM" id="SSF51905">
    <property type="entry name" value="FAD/NAD(P)-binding domain"/>
    <property type="match status" value="1"/>
</dbReference>
<dbReference type="InterPro" id="IPR050281">
    <property type="entry name" value="Flavin_monoamine_oxidase"/>
</dbReference>
<evidence type="ECO:0000256" key="4">
    <source>
        <dbReference type="ARBA" id="ARBA00017871"/>
    </source>
</evidence>
<dbReference type="Pfam" id="PF01593">
    <property type="entry name" value="Amino_oxidase"/>
    <property type="match status" value="1"/>
</dbReference>
<comment type="caution">
    <text evidence="8">The sequence shown here is derived from an EMBL/GenBank/DDBJ whole genome shotgun (WGS) entry which is preliminary data.</text>
</comment>
<evidence type="ECO:0000256" key="2">
    <source>
        <dbReference type="ARBA" id="ARBA00005833"/>
    </source>
</evidence>
<evidence type="ECO:0000256" key="1">
    <source>
        <dbReference type="ARBA" id="ARBA00004814"/>
    </source>
</evidence>
<dbReference type="PROSITE" id="PS51318">
    <property type="entry name" value="TAT"/>
    <property type="match status" value="1"/>
</dbReference>
<evidence type="ECO:0000256" key="6">
    <source>
        <dbReference type="ARBA" id="ARBA00047321"/>
    </source>
</evidence>
<dbReference type="SUPFAM" id="SSF54373">
    <property type="entry name" value="FAD-linked reductases, C-terminal domain"/>
    <property type="match status" value="1"/>
</dbReference>
<organism evidence="8 9">
    <name type="scientific">Mangrovimicrobium sediminis</name>
    <dbReference type="NCBI Taxonomy" id="2562682"/>
    <lineage>
        <taxon>Bacteria</taxon>
        <taxon>Pseudomonadati</taxon>
        <taxon>Pseudomonadota</taxon>
        <taxon>Gammaproteobacteria</taxon>
        <taxon>Cellvibrionales</taxon>
        <taxon>Halieaceae</taxon>
        <taxon>Mangrovimicrobium</taxon>
    </lineage>
</organism>
<dbReference type="EC" id="1.13.12.3" evidence="3"/>
<dbReference type="OrthoDB" id="337830at2"/>
<comment type="similarity">
    <text evidence="2">Belongs to the tryptophan 2-monooxygenase family.</text>
</comment>
<dbReference type="Proteomes" id="UP000298050">
    <property type="component" value="Unassembled WGS sequence"/>
</dbReference>
<dbReference type="Gene3D" id="3.50.50.60">
    <property type="entry name" value="FAD/NAD(P)-binding domain"/>
    <property type="match status" value="1"/>
</dbReference>
<evidence type="ECO:0000259" key="7">
    <source>
        <dbReference type="Pfam" id="PF01593"/>
    </source>
</evidence>
<feature type="domain" description="Amine oxidase" evidence="7">
    <location>
        <begin position="72"/>
        <end position="533"/>
    </location>
</feature>
<reference evidence="8 9" key="1">
    <citation type="submission" date="2019-04" db="EMBL/GenBank/DDBJ databases">
        <title>Taxonomy of novel Haliea sp. from mangrove soil of West Coast of India.</title>
        <authorList>
            <person name="Verma A."/>
            <person name="Kumar P."/>
            <person name="Krishnamurthi S."/>
        </authorList>
    </citation>
    <scope>NUCLEOTIDE SEQUENCE [LARGE SCALE GENOMIC DNA]</scope>
    <source>
        <strain evidence="8 9">SAOS-164</strain>
    </source>
</reference>
<evidence type="ECO:0000313" key="9">
    <source>
        <dbReference type="Proteomes" id="UP000298050"/>
    </source>
</evidence>